<name>A0ABT1IKQ8_9PSEU</name>
<protein>
    <recommendedName>
        <fullName evidence="5">Membrane-associated oxidoreductase</fullName>
    </recommendedName>
</protein>
<evidence type="ECO:0008006" key="5">
    <source>
        <dbReference type="Google" id="ProtNLM"/>
    </source>
</evidence>
<comment type="caution">
    <text evidence="3">The sequence shown here is derived from an EMBL/GenBank/DDBJ whole genome shotgun (WGS) entry which is preliminary data.</text>
</comment>
<sequence length="739" mass="81292">MAGRESDEVGGVLDPHSPDPPAWAVMQAVEVVRRVDPENGGVLRRRRPTTVPVVSVSDRYLVGPLDLRAVEFPYLLEFVRCRFEQPPDMRQARLAGVEFRDCWLPGLQGRNLRSDNDLQFVDGTIIAGTLDLTDGEIHGTLVLSGATLAPTKGPALHGDRLHLAGALLAPNLVARGEVRIPGLRSGGNLNFSGAHLDNPRGIAMNGNGLQVGGNLHLTVDPRTGTPFRCDGQLFLPSVRVDSDFSLRGAKLTPRTEHSRPVPPDDPFFDPNATLVADRSRVDGNVNLDRDFSSTGTVRIVNAHIGGSLRLSHARVDLSGGQETFVEQVGSGPRQPGPYPDRALHLDGTEVRGGIDARDARVAGQIRLVDVKVQGSVLFDRAVLSNRYGDAVEGRRFSVGGNLDGRSLLVFGSVLLPGAKVGANLDLRGSRLIAPGSYARDSSPKPSLDLRVSHIGRDLICADGEVPFSAHGEIRMRRAEILRETNFHGSELGNGRNLVALNAFGIQTQELRLDVAAPPKGRIDLRHARCAFLADNEKFWRAQGRIELEDFRYDALATPVELDDDEEVERRLRWLREGMRDVYRPGPYEQFAHMLRAAGNEEHAATALVEKQRRRYNALADGARLAAPGIRLWSWLQRWMVGYGYRPTRALAWLFGFLVLGTLWFSVIPEPPEANTDDHLRWNPVLYTLDLLVPIVDFGHKNKWTVDGPSQWISAVFIALGWILATTVAAGVTRMLRRSS</sequence>
<dbReference type="Proteomes" id="UP001205185">
    <property type="component" value="Unassembled WGS sequence"/>
</dbReference>
<evidence type="ECO:0000313" key="3">
    <source>
        <dbReference type="EMBL" id="MCP2273235.1"/>
    </source>
</evidence>
<evidence type="ECO:0000313" key="4">
    <source>
        <dbReference type="Proteomes" id="UP001205185"/>
    </source>
</evidence>
<feature type="region of interest" description="Disordered" evidence="1">
    <location>
        <begin position="1"/>
        <end position="20"/>
    </location>
</feature>
<evidence type="ECO:0000256" key="1">
    <source>
        <dbReference type="SAM" id="MobiDB-lite"/>
    </source>
</evidence>
<feature type="transmembrane region" description="Helical" evidence="2">
    <location>
        <begin position="649"/>
        <end position="667"/>
    </location>
</feature>
<keyword evidence="4" id="KW-1185">Reference proteome</keyword>
<dbReference type="EMBL" id="JAMTCO010000015">
    <property type="protein sequence ID" value="MCP2273235.1"/>
    <property type="molecule type" value="Genomic_DNA"/>
</dbReference>
<feature type="transmembrane region" description="Helical" evidence="2">
    <location>
        <begin position="711"/>
        <end position="731"/>
    </location>
</feature>
<proteinExistence type="predicted"/>
<reference evidence="3 4" key="1">
    <citation type="submission" date="2022-06" db="EMBL/GenBank/DDBJ databases">
        <title>Genomic Encyclopedia of Archaeal and Bacterial Type Strains, Phase II (KMG-II): from individual species to whole genera.</title>
        <authorList>
            <person name="Goeker M."/>
        </authorList>
    </citation>
    <scope>NUCLEOTIDE SEQUENCE [LARGE SCALE GENOMIC DNA]</scope>
    <source>
        <strain evidence="3 4">DSM 44255</strain>
    </source>
</reference>
<keyword evidence="2" id="KW-1133">Transmembrane helix</keyword>
<organism evidence="3 4">
    <name type="scientific">Actinokineospora diospyrosa</name>
    <dbReference type="NCBI Taxonomy" id="103728"/>
    <lineage>
        <taxon>Bacteria</taxon>
        <taxon>Bacillati</taxon>
        <taxon>Actinomycetota</taxon>
        <taxon>Actinomycetes</taxon>
        <taxon>Pseudonocardiales</taxon>
        <taxon>Pseudonocardiaceae</taxon>
        <taxon>Actinokineospora</taxon>
    </lineage>
</organism>
<keyword evidence="2" id="KW-0472">Membrane</keyword>
<dbReference type="RefSeq" id="WP_253890384.1">
    <property type="nucleotide sequence ID" value="NZ_BAAAVB010000019.1"/>
</dbReference>
<accession>A0ABT1IKQ8</accession>
<gene>
    <name evidence="3" type="ORF">LV75_005761</name>
</gene>
<keyword evidence="2" id="KW-0812">Transmembrane</keyword>
<evidence type="ECO:0000256" key="2">
    <source>
        <dbReference type="SAM" id="Phobius"/>
    </source>
</evidence>